<feature type="region of interest" description="Disordered" evidence="1">
    <location>
        <begin position="312"/>
        <end position="335"/>
    </location>
</feature>
<feature type="region of interest" description="Disordered" evidence="1">
    <location>
        <begin position="220"/>
        <end position="241"/>
    </location>
</feature>
<organism evidence="2 3">
    <name type="scientific">Boletus edulis BED1</name>
    <dbReference type="NCBI Taxonomy" id="1328754"/>
    <lineage>
        <taxon>Eukaryota</taxon>
        <taxon>Fungi</taxon>
        <taxon>Dikarya</taxon>
        <taxon>Basidiomycota</taxon>
        <taxon>Agaricomycotina</taxon>
        <taxon>Agaricomycetes</taxon>
        <taxon>Agaricomycetidae</taxon>
        <taxon>Boletales</taxon>
        <taxon>Boletineae</taxon>
        <taxon>Boletaceae</taxon>
        <taxon>Boletoideae</taxon>
        <taxon>Boletus</taxon>
    </lineage>
</organism>
<reference evidence="2" key="1">
    <citation type="submission" date="2019-10" db="EMBL/GenBank/DDBJ databases">
        <authorList>
            <consortium name="DOE Joint Genome Institute"/>
            <person name="Kuo A."/>
            <person name="Miyauchi S."/>
            <person name="Kiss E."/>
            <person name="Drula E."/>
            <person name="Kohler A."/>
            <person name="Sanchez-Garcia M."/>
            <person name="Andreopoulos B."/>
            <person name="Barry K.W."/>
            <person name="Bonito G."/>
            <person name="Buee M."/>
            <person name="Carver A."/>
            <person name="Chen C."/>
            <person name="Cichocki N."/>
            <person name="Clum A."/>
            <person name="Culley D."/>
            <person name="Crous P.W."/>
            <person name="Fauchery L."/>
            <person name="Girlanda M."/>
            <person name="Hayes R."/>
            <person name="Keri Z."/>
            <person name="LaButti K."/>
            <person name="Lipzen A."/>
            <person name="Lombard V."/>
            <person name="Magnuson J."/>
            <person name="Maillard F."/>
            <person name="Morin E."/>
            <person name="Murat C."/>
            <person name="Nolan M."/>
            <person name="Ohm R."/>
            <person name="Pangilinan J."/>
            <person name="Pereira M."/>
            <person name="Perotto S."/>
            <person name="Peter M."/>
            <person name="Riley R."/>
            <person name="Sitrit Y."/>
            <person name="Stielow B."/>
            <person name="Szollosi G."/>
            <person name="Zifcakova L."/>
            <person name="Stursova M."/>
            <person name="Spatafora J.W."/>
            <person name="Tedersoo L."/>
            <person name="Vaario L.-M."/>
            <person name="Yamada A."/>
            <person name="Yan M."/>
            <person name="Wang P."/>
            <person name="Xu J."/>
            <person name="Bruns T."/>
            <person name="Baldrian P."/>
            <person name="Vilgalys R."/>
            <person name="Henrissat B."/>
            <person name="Grigoriev I.V."/>
            <person name="Hibbett D."/>
            <person name="Nagy L.G."/>
            <person name="Martin F.M."/>
        </authorList>
    </citation>
    <scope>NUCLEOTIDE SEQUENCE</scope>
    <source>
        <strain evidence="2">BED1</strain>
    </source>
</reference>
<keyword evidence="3" id="KW-1185">Reference proteome</keyword>
<dbReference type="AlphaFoldDB" id="A0AAD4C6F4"/>
<reference evidence="2" key="2">
    <citation type="journal article" date="2020" name="Nat. Commun.">
        <title>Large-scale genome sequencing of mycorrhizal fungi provides insights into the early evolution of symbiotic traits.</title>
        <authorList>
            <person name="Miyauchi S."/>
            <person name="Kiss E."/>
            <person name="Kuo A."/>
            <person name="Drula E."/>
            <person name="Kohler A."/>
            <person name="Sanchez-Garcia M."/>
            <person name="Morin E."/>
            <person name="Andreopoulos B."/>
            <person name="Barry K.W."/>
            <person name="Bonito G."/>
            <person name="Buee M."/>
            <person name="Carver A."/>
            <person name="Chen C."/>
            <person name="Cichocki N."/>
            <person name="Clum A."/>
            <person name="Culley D."/>
            <person name="Crous P.W."/>
            <person name="Fauchery L."/>
            <person name="Girlanda M."/>
            <person name="Hayes R.D."/>
            <person name="Keri Z."/>
            <person name="LaButti K."/>
            <person name="Lipzen A."/>
            <person name="Lombard V."/>
            <person name="Magnuson J."/>
            <person name="Maillard F."/>
            <person name="Murat C."/>
            <person name="Nolan M."/>
            <person name="Ohm R.A."/>
            <person name="Pangilinan J."/>
            <person name="Pereira M.F."/>
            <person name="Perotto S."/>
            <person name="Peter M."/>
            <person name="Pfister S."/>
            <person name="Riley R."/>
            <person name="Sitrit Y."/>
            <person name="Stielow J.B."/>
            <person name="Szollosi G."/>
            <person name="Zifcakova L."/>
            <person name="Stursova M."/>
            <person name="Spatafora J.W."/>
            <person name="Tedersoo L."/>
            <person name="Vaario L.M."/>
            <person name="Yamada A."/>
            <person name="Yan M."/>
            <person name="Wang P."/>
            <person name="Xu J."/>
            <person name="Bruns T."/>
            <person name="Baldrian P."/>
            <person name="Vilgalys R."/>
            <person name="Dunand C."/>
            <person name="Henrissat B."/>
            <person name="Grigoriev I.V."/>
            <person name="Hibbett D."/>
            <person name="Nagy L.G."/>
            <person name="Martin F.M."/>
        </authorList>
    </citation>
    <scope>NUCLEOTIDE SEQUENCE</scope>
    <source>
        <strain evidence="2">BED1</strain>
    </source>
</reference>
<sequence length="368" mass="40642">MVYGRVIGNELRDIPPECFPIWGQRWSGYRTPHGPSPFSIRVFSVDQMSEVEPASTSPTQFEVTLMEEDEAEDASSESCQFHNTFLSPPLAIQADVAELTSRPETPMPRFVHPSSNYPHYSPESLHRSAGHTSPQESEYFSTTLLARWQSEHPGTQGCASDPLLYPPALCGISIHGGHGSYENDYALWDVDRTSTSIQLRADQSYPSQIPSGQPGYTMPLHSIPDLHFANTHPQSSPYPAQLNTSTQPGSGCLLLPLQADEQTFGPMTSSCFTRPLSRPDVAINPSRNRESSLTMTSGTQFPYPTWLPASTLPDPSFPDPLQNSGSPPSLGVPYHLVSDHRRTSTRHDDFLDTSRCTVLSLDKPGAWR</sequence>
<feature type="region of interest" description="Disordered" evidence="1">
    <location>
        <begin position="108"/>
        <end position="136"/>
    </location>
</feature>
<proteinExistence type="predicted"/>
<name>A0AAD4C6F4_BOLED</name>
<feature type="compositionally biased region" description="Polar residues" evidence="1">
    <location>
        <begin position="231"/>
        <end position="241"/>
    </location>
</feature>
<evidence type="ECO:0000256" key="1">
    <source>
        <dbReference type="SAM" id="MobiDB-lite"/>
    </source>
</evidence>
<accession>A0AAD4C6F4</accession>
<gene>
    <name evidence="2" type="ORF">L210DRAFT_2403210</name>
</gene>
<evidence type="ECO:0000313" key="2">
    <source>
        <dbReference type="EMBL" id="KAF8450660.1"/>
    </source>
</evidence>
<comment type="caution">
    <text evidence="2">The sequence shown here is derived from an EMBL/GenBank/DDBJ whole genome shotgun (WGS) entry which is preliminary data.</text>
</comment>
<dbReference type="EMBL" id="WHUW01000002">
    <property type="protein sequence ID" value="KAF8450660.1"/>
    <property type="molecule type" value="Genomic_DNA"/>
</dbReference>
<dbReference type="Proteomes" id="UP001194468">
    <property type="component" value="Unassembled WGS sequence"/>
</dbReference>
<protein>
    <submittedName>
        <fullName evidence="2">Uncharacterized protein</fullName>
    </submittedName>
</protein>
<evidence type="ECO:0000313" key="3">
    <source>
        <dbReference type="Proteomes" id="UP001194468"/>
    </source>
</evidence>